<dbReference type="RefSeq" id="WP_265990791.1">
    <property type="nucleotide sequence ID" value="NZ_CP110973.1"/>
</dbReference>
<proteinExistence type="predicted"/>
<dbReference type="Proteomes" id="UP001597116">
    <property type="component" value="Unassembled WGS sequence"/>
</dbReference>
<evidence type="ECO:0008006" key="3">
    <source>
        <dbReference type="Google" id="ProtNLM"/>
    </source>
</evidence>
<sequence>MIPFKGFVSQQPDSLISEVVFQLQDARDALVQKIAFRVMVEDKKQAAFSLYTSNDQVVLYSISEPAGLPLHLVHNRARRQKITLEVASLPEGIDRTGFPLSLELAPRQDTVFSLSVLPARYWSTSMPYQVTVTVRDESGSVLGNVLYTIVVATSAKRFSGTDLYQKEGYGVSAAVTKLSNNQWAREGRIWGSDSVGKAQVDFQLHYLDYAADHFQQLQNSYLSVRTARTKLHLGSLQDYHELPLLGRGLKVNLLRPDHQWTFWAVNSNPNWLNPLADAMSGNVLSVRYDHGFPLMLGSSWSFSSNYFTNSATQRAGFLNFGSVQFYRANRHSLEIMGGHSVEYARQGAERAQTMGWAGQLNYTFQKSNFLWNLRSYFSSPVYAGLQKGASIVQGQATWKASEGTALTARFNHVYYKQVLFTSPVERSQRVFGNTVAEVSLNRRWSSFALGLRPFWHAQADFTNPYAQQAVAYRFSPTVSYRQGMSQYLELSYDVGRLHNRSAATPGRGLLSQRILSSWVMRPFSLWAYWQKGPYFLNDLRADQSARYQTASVMPMVDFALLNRRLVGSVGVNYLYDSQTSGARCLAVGRVRYDITPDLWLKAEGNATPYSQVPDLAYSQYRLELTKRFSHLRFNRRGELRLSFFEDENGNGSRDSGERWADSLLVTINDNTLLTNSKGTLVYRNLPPGTYTVSAVSLGRIGEPVQYTEKITVGRAVSRTIPLTRSFRVKGQLQCQANAYDRQPCQYSRFTVDIQRGDKTVFSHSPQPDGGFAFHLPPGTYTLLLHDYARQPQTVIQKVPFTLTTAGQYPEFQLPVDGSTRAVEVKRFGSRASK</sequence>
<keyword evidence="2" id="KW-1185">Reference proteome</keyword>
<dbReference type="Gene3D" id="2.60.40.10">
    <property type="entry name" value="Immunoglobulins"/>
    <property type="match status" value="1"/>
</dbReference>
<organism evidence="1 2">
    <name type="scientific">Larkinella insperata</name>
    <dbReference type="NCBI Taxonomy" id="332158"/>
    <lineage>
        <taxon>Bacteria</taxon>
        <taxon>Pseudomonadati</taxon>
        <taxon>Bacteroidota</taxon>
        <taxon>Cytophagia</taxon>
        <taxon>Cytophagales</taxon>
        <taxon>Spirosomataceae</taxon>
        <taxon>Larkinella</taxon>
    </lineage>
</organism>
<gene>
    <name evidence="1" type="ORF">ACFQ4C_17755</name>
</gene>
<evidence type="ECO:0000313" key="1">
    <source>
        <dbReference type="EMBL" id="MFD1142976.1"/>
    </source>
</evidence>
<dbReference type="EMBL" id="JBHTLP010000011">
    <property type="protein sequence ID" value="MFD1142976.1"/>
    <property type="molecule type" value="Genomic_DNA"/>
</dbReference>
<comment type="caution">
    <text evidence="1">The sequence shown here is derived from an EMBL/GenBank/DDBJ whole genome shotgun (WGS) entry which is preliminary data.</text>
</comment>
<accession>A0ABW3QBG2</accession>
<dbReference type="SUPFAM" id="SSF117074">
    <property type="entry name" value="Hypothetical protein PA1324"/>
    <property type="match status" value="1"/>
</dbReference>
<dbReference type="InterPro" id="IPR013783">
    <property type="entry name" value="Ig-like_fold"/>
</dbReference>
<name>A0ABW3QBG2_9BACT</name>
<evidence type="ECO:0000313" key="2">
    <source>
        <dbReference type="Proteomes" id="UP001597116"/>
    </source>
</evidence>
<protein>
    <recommendedName>
        <fullName evidence="3">SD-repeat containing protein B domain-containing protein</fullName>
    </recommendedName>
</protein>
<reference evidence="2" key="1">
    <citation type="journal article" date="2019" name="Int. J. Syst. Evol. Microbiol.">
        <title>The Global Catalogue of Microorganisms (GCM) 10K type strain sequencing project: providing services to taxonomists for standard genome sequencing and annotation.</title>
        <authorList>
            <consortium name="The Broad Institute Genomics Platform"/>
            <consortium name="The Broad Institute Genome Sequencing Center for Infectious Disease"/>
            <person name="Wu L."/>
            <person name="Ma J."/>
        </authorList>
    </citation>
    <scope>NUCLEOTIDE SEQUENCE [LARGE SCALE GENOMIC DNA]</scope>
    <source>
        <strain evidence="2">CCUG 55608</strain>
    </source>
</reference>